<name>A0A9P6IRT4_9FUNG</name>
<proteinExistence type="predicted"/>
<feature type="non-terminal residue" evidence="1">
    <location>
        <position position="344"/>
    </location>
</feature>
<sequence>IEATVSFSEGSATFEIETDIQLQFEQLVANDDPVCEFVRRYGWSIKNLYLSWTLSDHLATILDESTQERGSRIVDLYVYSSVYTISSLTSGFDAMVRTIKRSQQLASLTYTIRDLGQGSMLKYTEFLIALGGWLTKLSLSGESIESWLPHLSQAIPGKSVFPVLQELIMHGYDISDIPRGCAQWIATMVAAPPQSLHNSPIPPPSRDGKLPAGTCQRGLRRIHLNHLSLQQEDWKVVINAIDLSTIELLSFSFTNFSQKELTLLVGRIAEYAPRTLLRSCYMFFQSTDLQEDDPGTLALYEKLQKLAFRAQSSSKSSSSQRTMIRRADSMLYDGRISSSALSMR</sequence>
<dbReference type="OrthoDB" id="2446072at2759"/>
<dbReference type="Proteomes" id="UP000749646">
    <property type="component" value="Unassembled WGS sequence"/>
</dbReference>
<dbReference type="AlphaFoldDB" id="A0A9P6IRT4"/>
<evidence type="ECO:0000313" key="1">
    <source>
        <dbReference type="EMBL" id="KAF9944955.1"/>
    </source>
</evidence>
<keyword evidence="2" id="KW-1185">Reference proteome</keyword>
<protein>
    <submittedName>
        <fullName evidence="1">Uncharacterized protein</fullName>
    </submittedName>
</protein>
<reference evidence="1" key="1">
    <citation type="journal article" date="2020" name="Fungal Divers.">
        <title>Resolving the Mortierellaceae phylogeny through synthesis of multi-gene phylogenetics and phylogenomics.</title>
        <authorList>
            <person name="Vandepol N."/>
            <person name="Liber J."/>
            <person name="Desiro A."/>
            <person name="Na H."/>
            <person name="Kennedy M."/>
            <person name="Barry K."/>
            <person name="Grigoriev I.V."/>
            <person name="Miller A.N."/>
            <person name="O'Donnell K."/>
            <person name="Stajich J.E."/>
            <person name="Bonito G."/>
        </authorList>
    </citation>
    <scope>NUCLEOTIDE SEQUENCE</scope>
    <source>
        <strain evidence="1">MES-2147</strain>
    </source>
</reference>
<dbReference type="EMBL" id="JAAAHW010008172">
    <property type="protein sequence ID" value="KAF9944955.1"/>
    <property type="molecule type" value="Genomic_DNA"/>
</dbReference>
<gene>
    <name evidence="1" type="ORF">BGZ65_011388</name>
</gene>
<feature type="non-terminal residue" evidence="1">
    <location>
        <position position="1"/>
    </location>
</feature>
<comment type="caution">
    <text evidence="1">The sequence shown here is derived from an EMBL/GenBank/DDBJ whole genome shotgun (WGS) entry which is preliminary data.</text>
</comment>
<evidence type="ECO:0000313" key="2">
    <source>
        <dbReference type="Proteomes" id="UP000749646"/>
    </source>
</evidence>
<organism evidence="1 2">
    <name type="scientific">Modicella reniformis</name>
    <dbReference type="NCBI Taxonomy" id="1440133"/>
    <lineage>
        <taxon>Eukaryota</taxon>
        <taxon>Fungi</taxon>
        <taxon>Fungi incertae sedis</taxon>
        <taxon>Mucoromycota</taxon>
        <taxon>Mortierellomycotina</taxon>
        <taxon>Mortierellomycetes</taxon>
        <taxon>Mortierellales</taxon>
        <taxon>Mortierellaceae</taxon>
        <taxon>Modicella</taxon>
    </lineage>
</organism>
<accession>A0A9P6IRT4</accession>
<dbReference type="SUPFAM" id="SSF52047">
    <property type="entry name" value="RNI-like"/>
    <property type="match status" value="1"/>
</dbReference>